<protein>
    <recommendedName>
        <fullName evidence="3">amidase</fullName>
        <ecNumber evidence="3">3.5.1.4</ecNumber>
    </recommendedName>
</protein>
<dbReference type="STRING" id="1257118.L8GXA6"/>
<proteinExistence type="inferred from homology"/>
<dbReference type="GeneID" id="14917809"/>
<feature type="domain" description="Amidase" evidence="7">
    <location>
        <begin position="89"/>
        <end position="556"/>
    </location>
</feature>
<organism evidence="8 9">
    <name type="scientific">Acanthamoeba castellanii (strain ATCC 30010 / Neff)</name>
    <dbReference type="NCBI Taxonomy" id="1257118"/>
    <lineage>
        <taxon>Eukaryota</taxon>
        <taxon>Amoebozoa</taxon>
        <taxon>Discosea</taxon>
        <taxon>Longamoebia</taxon>
        <taxon>Centramoebida</taxon>
        <taxon>Acanthamoebidae</taxon>
        <taxon>Acanthamoeba</taxon>
    </lineage>
</organism>
<evidence type="ECO:0000256" key="1">
    <source>
        <dbReference type="ARBA" id="ARBA00001311"/>
    </source>
</evidence>
<dbReference type="VEuPathDB" id="AmoebaDB:ACA1_063690"/>
<dbReference type="Gene3D" id="3.90.1300.10">
    <property type="entry name" value="Amidase signature (AS) domain"/>
    <property type="match status" value="1"/>
</dbReference>
<dbReference type="InterPro" id="IPR020556">
    <property type="entry name" value="Amidase_CS"/>
</dbReference>
<dbReference type="RefSeq" id="XP_004339618.1">
    <property type="nucleotide sequence ID" value="XM_004339570.1"/>
</dbReference>
<feature type="binding site" evidence="6">
    <location>
        <position position="194"/>
    </location>
    <ligand>
        <name>substrate</name>
    </ligand>
</feature>
<evidence type="ECO:0000256" key="2">
    <source>
        <dbReference type="ARBA" id="ARBA00009199"/>
    </source>
</evidence>
<dbReference type="AlphaFoldDB" id="L8GXA6"/>
<dbReference type="KEGG" id="acan:ACA1_063690"/>
<reference evidence="8 9" key="1">
    <citation type="journal article" date="2013" name="Genome Biol.">
        <title>Genome of Acanthamoeba castellanii highlights extensive lateral gene transfer and early evolution of tyrosine kinase signaling.</title>
        <authorList>
            <person name="Clarke M."/>
            <person name="Lohan A.J."/>
            <person name="Liu B."/>
            <person name="Lagkouvardos I."/>
            <person name="Roy S."/>
            <person name="Zafar N."/>
            <person name="Bertelli C."/>
            <person name="Schilde C."/>
            <person name="Kianianmomeni A."/>
            <person name="Burglin T.R."/>
            <person name="Frech C."/>
            <person name="Turcotte B."/>
            <person name="Kopec K.O."/>
            <person name="Synnott J.M."/>
            <person name="Choo C."/>
            <person name="Paponov I."/>
            <person name="Finkler A."/>
            <person name="Soon Heng Tan C."/>
            <person name="Hutchins A.P."/>
            <person name="Weinmeier T."/>
            <person name="Rattei T."/>
            <person name="Chu J.S."/>
            <person name="Gimenez G."/>
            <person name="Irimia M."/>
            <person name="Rigden D.J."/>
            <person name="Fitzpatrick D.A."/>
            <person name="Lorenzo-Morales J."/>
            <person name="Bateman A."/>
            <person name="Chiu C.H."/>
            <person name="Tang P."/>
            <person name="Hegemann P."/>
            <person name="Fromm H."/>
            <person name="Raoult D."/>
            <person name="Greub G."/>
            <person name="Miranda-Saavedra D."/>
            <person name="Chen N."/>
            <person name="Nash P."/>
            <person name="Ginger M.L."/>
            <person name="Horn M."/>
            <person name="Schaap P."/>
            <person name="Caler L."/>
            <person name="Loftus B."/>
        </authorList>
    </citation>
    <scope>NUCLEOTIDE SEQUENCE [LARGE SCALE GENOMIC DNA]</scope>
    <source>
        <strain evidence="8 9">Neff</strain>
    </source>
</reference>
<dbReference type="OrthoDB" id="566138at2759"/>
<dbReference type="PIRSF" id="PIRSF001221">
    <property type="entry name" value="Amidase_fungi"/>
    <property type="match status" value="1"/>
</dbReference>
<feature type="active site" description="Charge relay system" evidence="5">
    <location>
        <position position="220"/>
    </location>
</feature>
<evidence type="ECO:0000313" key="8">
    <source>
        <dbReference type="EMBL" id="ELR17605.1"/>
    </source>
</evidence>
<evidence type="ECO:0000256" key="6">
    <source>
        <dbReference type="PIRSR" id="PIRSR001221-2"/>
    </source>
</evidence>
<sequence>MEENESATARQGGSWEEVARARRERLAAAIPPEWVLSSDLLGRLDTCTDVRHAPAEAGFLSPRELALTDIDDAARLCRMLAERECSAVELVMAFCKRAAIAHQLLNCCLDLFFDEALKRARVLDDELERTGRPVGVLHGLPISLKDQFNVVGHDTTLGYVGRDSQPADHNSTLVEGLLAQGAVLYVKTSLPQSIMKPETVNHLIGRTTHPADRRLSPGGSSGGEGALLAFHGSPLGVGTDIGGSIRIPSALCGLYGLRPTHGRVPYFRAENTMDGQESVHSVCGPMGRSLESIELFMRANSLAQPWLHDPKVVPLPWDDAKVGATAKAEQLVFGVIWTDGEATPHPPITRALRETVAKLRAAGHEVIDWDASSHREAFELGCKFWTMDGGKDFEENVRASGEPRIDGVYVGRPEDELSVYQLMQLNRRRYEWAGRYLARWNASAQRTACGRPIDVILSPVLALVGAPHESLHHVGYTIPWNLLDFPALTVPIATVEPHGRDAAAPLDYIAAEGRAPHGESDVANQALWQARGGVEGFGGLPVVVQVVGRRFEEERVVGAARAIQRALLSAVEE</sequence>
<dbReference type="Pfam" id="PF01425">
    <property type="entry name" value="Amidase"/>
    <property type="match status" value="1"/>
</dbReference>
<dbReference type="PANTHER" id="PTHR46072">
    <property type="entry name" value="AMIDASE-RELATED-RELATED"/>
    <property type="match status" value="1"/>
</dbReference>
<feature type="active site" description="Charge relay system" evidence="5">
    <location>
        <position position="145"/>
    </location>
</feature>
<keyword evidence="4" id="KW-0378">Hydrolase</keyword>
<dbReference type="SUPFAM" id="SSF75304">
    <property type="entry name" value="Amidase signature (AS) enzymes"/>
    <property type="match status" value="1"/>
</dbReference>
<keyword evidence="9" id="KW-1185">Reference proteome</keyword>
<dbReference type="EC" id="3.5.1.4" evidence="3"/>
<dbReference type="InterPro" id="IPR023631">
    <property type="entry name" value="Amidase_dom"/>
</dbReference>
<comment type="catalytic activity">
    <reaction evidence="1">
        <text>a monocarboxylic acid amide + H2O = a monocarboxylate + NH4(+)</text>
        <dbReference type="Rhea" id="RHEA:12020"/>
        <dbReference type="ChEBI" id="CHEBI:15377"/>
        <dbReference type="ChEBI" id="CHEBI:28938"/>
        <dbReference type="ChEBI" id="CHEBI:35757"/>
        <dbReference type="ChEBI" id="CHEBI:83628"/>
        <dbReference type="EC" id="3.5.1.4"/>
    </reaction>
</comment>
<evidence type="ECO:0000256" key="4">
    <source>
        <dbReference type="ARBA" id="ARBA00022801"/>
    </source>
</evidence>
<feature type="binding site" evidence="6">
    <location>
        <position position="220"/>
    </location>
    <ligand>
        <name>substrate</name>
    </ligand>
</feature>
<dbReference type="EMBL" id="KB007974">
    <property type="protein sequence ID" value="ELR17605.1"/>
    <property type="molecule type" value="Genomic_DNA"/>
</dbReference>
<feature type="binding site" evidence="6">
    <location>
        <begin position="241"/>
        <end position="244"/>
    </location>
    <ligand>
        <name>substrate</name>
    </ligand>
</feature>
<evidence type="ECO:0000313" key="9">
    <source>
        <dbReference type="Proteomes" id="UP000011083"/>
    </source>
</evidence>
<evidence type="ECO:0000256" key="3">
    <source>
        <dbReference type="ARBA" id="ARBA00012922"/>
    </source>
</evidence>
<dbReference type="InterPro" id="IPR036928">
    <property type="entry name" value="AS_sf"/>
</dbReference>
<dbReference type="PROSITE" id="PS00571">
    <property type="entry name" value="AMIDASES"/>
    <property type="match status" value="1"/>
</dbReference>
<dbReference type="Proteomes" id="UP000011083">
    <property type="component" value="Unassembled WGS sequence"/>
</dbReference>
<name>L8GXA6_ACACF</name>
<dbReference type="GO" id="GO:0004040">
    <property type="term" value="F:amidase activity"/>
    <property type="evidence" value="ECO:0007669"/>
    <property type="project" value="UniProtKB-EC"/>
</dbReference>
<comment type="similarity">
    <text evidence="2">Belongs to the amidase family.</text>
</comment>
<evidence type="ECO:0000256" key="5">
    <source>
        <dbReference type="PIRSR" id="PIRSR001221-1"/>
    </source>
</evidence>
<accession>L8GXA6</accession>
<feature type="active site" description="Acyl-ester intermediate" evidence="5">
    <location>
        <position position="244"/>
    </location>
</feature>
<gene>
    <name evidence="8" type="ORF">ACA1_063690</name>
</gene>
<evidence type="ECO:0000259" key="7">
    <source>
        <dbReference type="Pfam" id="PF01425"/>
    </source>
</evidence>